<evidence type="ECO:0000313" key="8">
    <source>
        <dbReference type="EMBL" id="KAK1388936.1"/>
    </source>
</evidence>
<dbReference type="EMBL" id="JAUIZM010000004">
    <property type="protein sequence ID" value="KAK1388936.1"/>
    <property type="molecule type" value="Genomic_DNA"/>
</dbReference>
<evidence type="ECO:0000256" key="6">
    <source>
        <dbReference type="SAM" id="MobiDB-lite"/>
    </source>
</evidence>
<feature type="domain" description="NAC" evidence="7">
    <location>
        <begin position="11"/>
        <end position="176"/>
    </location>
</feature>
<sequence>MTGSARRQFPFPPGGYFTPTDYDLIESFLKPKVLGQKLIFDVVEEKQVYGPDCNPWEVFDVNHADSWFACPNKPSEKVTYVFTNLSLISGNDSGVRTGKKAGCGTWGGKTGKTQILDFDGKVIGETKYLVFEVNEMVSGAGESQFSYFNMHEYCLSGVYEALDPSRNLVLCKITYDSSKKASFVEKPSKKEQNSCKPLKKQPNRKKQQNSCKPLKKQPNSNKNLEGSSVEKRFEESSVDEIIEGRSVEGSSVEESSFVEGSVCNLDASVCDDDLVGGHDLYKFYSDLLSDDDDQGVTFSLDKYGFQEIMNSMQDALVQDNNITNLGKRKLEAENAFGNKKICLG</sequence>
<evidence type="ECO:0000256" key="2">
    <source>
        <dbReference type="ARBA" id="ARBA00023015"/>
    </source>
</evidence>
<protein>
    <recommendedName>
        <fullName evidence="7">NAC domain-containing protein</fullName>
    </recommendedName>
</protein>
<keyword evidence="5" id="KW-0539">Nucleus</keyword>
<keyword evidence="2" id="KW-0805">Transcription regulation</keyword>
<dbReference type="PANTHER" id="PTHR31989">
    <property type="entry name" value="NAC DOMAIN-CONTAINING PROTEIN 82-RELATED"/>
    <property type="match status" value="1"/>
</dbReference>
<comment type="caution">
    <text evidence="8">The sequence shown here is derived from an EMBL/GenBank/DDBJ whole genome shotgun (WGS) entry which is preliminary data.</text>
</comment>
<evidence type="ECO:0000256" key="5">
    <source>
        <dbReference type="ARBA" id="ARBA00023242"/>
    </source>
</evidence>
<dbReference type="InterPro" id="IPR036093">
    <property type="entry name" value="NAC_dom_sf"/>
</dbReference>
<feature type="compositionally biased region" description="Basic residues" evidence="6">
    <location>
        <begin position="197"/>
        <end position="207"/>
    </location>
</feature>
<dbReference type="AlphaFoldDB" id="A0AAD8MXQ7"/>
<comment type="subcellular location">
    <subcellularLocation>
        <location evidence="1">Nucleus</location>
    </subcellularLocation>
</comment>
<reference evidence="8" key="1">
    <citation type="submission" date="2023-02" db="EMBL/GenBank/DDBJ databases">
        <title>Genome of toxic invasive species Heracleum sosnowskyi carries increased number of genes despite the absence of recent whole-genome duplications.</title>
        <authorList>
            <person name="Schelkunov M."/>
            <person name="Shtratnikova V."/>
            <person name="Makarenko M."/>
            <person name="Klepikova A."/>
            <person name="Omelchenko D."/>
            <person name="Novikova G."/>
            <person name="Obukhova E."/>
            <person name="Bogdanov V."/>
            <person name="Penin A."/>
            <person name="Logacheva M."/>
        </authorList>
    </citation>
    <scope>NUCLEOTIDE SEQUENCE</scope>
    <source>
        <strain evidence="8">Hsosn_3</strain>
        <tissue evidence="8">Leaf</tissue>
    </source>
</reference>
<evidence type="ECO:0000313" key="9">
    <source>
        <dbReference type="Proteomes" id="UP001237642"/>
    </source>
</evidence>
<keyword evidence="4" id="KW-0804">Transcription</keyword>
<dbReference type="InterPro" id="IPR003441">
    <property type="entry name" value="NAC-dom"/>
</dbReference>
<feature type="region of interest" description="Disordered" evidence="6">
    <location>
        <begin position="184"/>
        <end position="232"/>
    </location>
</feature>
<dbReference type="Gene3D" id="2.170.150.80">
    <property type="entry name" value="NAC domain"/>
    <property type="match status" value="1"/>
</dbReference>
<proteinExistence type="predicted"/>
<gene>
    <name evidence="8" type="ORF">POM88_017114</name>
</gene>
<evidence type="ECO:0000259" key="7">
    <source>
        <dbReference type="PROSITE" id="PS51005"/>
    </source>
</evidence>
<dbReference type="PROSITE" id="PS51005">
    <property type="entry name" value="NAC"/>
    <property type="match status" value="1"/>
</dbReference>
<dbReference type="Pfam" id="PF02365">
    <property type="entry name" value="NAM"/>
    <property type="match status" value="1"/>
</dbReference>
<feature type="compositionally biased region" description="Basic and acidic residues" evidence="6">
    <location>
        <begin position="184"/>
        <end position="193"/>
    </location>
</feature>
<evidence type="ECO:0000256" key="1">
    <source>
        <dbReference type="ARBA" id="ARBA00004123"/>
    </source>
</evidence>
<accession>A0AAD8MXQ7</accession>
<dbReference type="SUPFAM" id="SSF101941">
    <property type="entry name" value="NAC domain"/>
    <property type="match status" value="1"/>
</dbReference>
<name>A0AAD8MXQ7_9APIA</name>
<dbReference type="Proteomes" id="UP001237642">
    <property type="component" value="Unassembled WGS sequence"/>
</dbReference>
<evidence type="ECO:0000256" key="3">
    <source>
        <dbReference type="ARBA" id="ARBA00023125"/>
    </source>
</evidence>
<dbReference type="GO" id="GO:0005634">
    <property type="term" value="C:nucleus"/>
    <property type="evidence" value="ECO:0007669"/>
    <property type="project" value="UniProtKB-SubCell"/>
</dbReference>
<evidence type="ECO:0000256" key="4">
    <source>
        <dbReference type="ARBA" id="ARBA00023163"/>
    </source>
</evidence>
<dbReference type="GO" id="GO:0003677">
    <property type="term" value="F:DNA binding"/>
    <property type="evidence" value="ECO:0007669"/>
    <property type="project" value="UniProtKB-KW"/>
</dbReference>
<keyword evidence="3" id="KW-0238">DNA-binding</keyword>
<feature type="compositionally biased region" description="Polar residues" evidence="6">
    <location>
        <begin position="217"/>
        <end position="226"/>
    </location>
</feature>
<reference evidence="8" key="2">
    <citation type="submission" date="2023-05" db="EMBL/GenBank/DDBJ databases">
        <authorList>
            <person name="Schelkunov M.I."/>
        </authorList>
    </citation>
    <scope>NUCLEOTIDE SEQUENCE</scope>
    <source>
        <strain evidence="8">Hsosn_3</strain>
        <tissue evidence="8">Leaf</tissue>
    </source>
</reference>
<organism evidence="8 9">
    <name type="scientific">Heracleum sosnowskyi</name>
    <dbReference type="NCBI Taxonomy" id="360622"/>
    <lineage>
        <taxon>Eukaryota</taxon>
        <taxon>Viridiplantae</taxon>
        <taxon>Streptophyta</taxon>
        <taxon>Embryophyta</taxon>
        <taxon>Tracheophyta</taxon>
        <taxon>Spermatophyta</taxon>
        <taxon>Magnoliopsida</taxon>
        <taxon>eudicotyledons</taxon>
        <taxon>Gunneridae</taxon>
        <taxon>Pentapetalae</taxon>
        <taxon>asterids</taxon>
        <taxon>campanulids</taxon>
        <taxon>Apiales</taxon>
        <taxon>Apiaceae</taxon>
        <taxon>Apioideae</taxon>
        <taxon>apioid superclade</taxon>
        <taxon>Tordylieae</taxon>
        <taxon>Tordyliinae</taxon>
        <taxon>Heracleum</taxon>
    </lineage>
</organism>
<keyword evidence="9" id="KW-1185">Reference proteome</keyword>
<dbReference type="GO" id="GO:0006355">
    <property type="term" value="P:regulation of DNA-templated transcription"/>
    <property type="evidence" value="ECO:0007669"/>
    <property type="project" value="InterPro"/>
</dbReference>